<dbReference type="PANTHER" id="PTHR15678:SF6">
    <property type="entry name" value="BRIDGE-LIKE LIPID TRANSFER PROTEIN FAMILY MEMBER 2"/>
    <property type="match status" value="1"/>
</dbReference>
<feature type="region of interest" description="Disordered" evidence="1">
    <location>
        <begin position="1051"/>
        <end position="1070"/>
    </location>
</feature>
<protein>
    <submittedName>
        <fullName evidence="4">Protein SABRE</fullName>
    </submittedName>
</protein>
<feature type="compositionally biased region" description="Acidic residues" evidence="1">
    <location>
        <begin position="1209"/>
        <end position="1218"/>
    </location>
</feature>
<feature type="region of interest" description="Disordered" evidence="1">
    <location>
        <begin position="4021"/>
        <end position="4082"/>
    </location>
</feature>
<sequence>MPPYLVLLGVFLALVAGAGYLVVAHLIRSALSKYDIRVEKVRFLSLRNLSLSLPKTTRRDPGVPLVHITVARVGLRFHRWRRPFGLSYVKPLEFFLSGVTVKIFRPPIPRPRKSQTDSNRRRSHPCRQHDPPLATDASAPSFPESLLAGLFSVSKNNVLVRFVRSIAENVCLTLAEAEVIVDDQVQVALGRAMLYSSVFDLGDPDEQRRQQRLFPLPLSALDTFRDPEAAHALRYVTTLSLSELDAALVPHKAHKRRSIVAQFRDSGTLTVAADIGFDPRIRVQNVQWDTQFETLDLFLRPAIHALYKLHRPMPAPDGPGHAAPPPLPDLGTLLRMPVATLRALHRPLAQWVPRQLDVAASLRQLNVYFTFPTDAKGYSSSSENPSTRERAAHSGTLRFSLKALHLAAQVPEVTAAGIRGTVDVRFKVAALAQLGPGRGPSVGRDRRLFGVQAVHLHADLEVTATPHATEVIYEGAPHRYRYAAHVKSRLVITSPFVDVGVDDVALWESFVAHVRQTRYTAARTTGIRVAPASPVPWTAAAASTDTHPLPTPGAPPNLMVDFVIPTLALDVFVHHPSVVLRVPGDSPAEARPSQPATTHSASPRWATTDKVPAGIRPERPAQNGRPASGGALLALDTSEISFIIRVHRKSPARLRIPLPLPVAVVLLSASSRVKFEPLHLRLGSDREARADLPPLVLVEGAVVELRTLLNVDTLCRSVLPAGPVNLSSQPIVCYQIDAPVRIGRLRVHLPQPAQYWIAVVLPRLETARERVRLLTRSRVGTFPFARDFGSPFPAVPSLPPAPPRFTLYDIKTSVTLPTLHVEVTVSDHALPLPYRHRQEQCAVHNVVLRGRDLRANFSVAAPAPTSPPSRPISPSNSHPDHDLSFMDDLSDLGSTSFAPQDETSPRNSSARRPWSPKASAFSSMHPMPVPGLREWYTEGSVQSVRMYLVSLPLLSASPPPSPRHLVNPAVDKPRPLAKPERVLERVLLIENARFSARTDTTDSSPERSPTAVNVDFDTLHVEYSMSRAYVVALLWARLCQMEHLVRAEWLPNPAPNADPPASPRTASFGGGFRRLERSSSPVAHPFSSTATHGCNPSIQFSRPAGTGEAAPSARLARPARHAVTVSGALVSLAVWLPLGCNEYQEDVLADEVYRDVASKGLHRVRLIATQCLALVSHRRKDRHRRSRRPSLDSSDEGEAGSDAERPDEVDSDEEEEERFDPAAVHSYEQELLASDRDGVPPTTVPPVRHKAGDWLVTCQSLRLVGRQDTFADTFEDGVHHNPAHASQHHGGDQAIMDDPDLTTGARVVAVDQDLETAAEAAWSEFNLARLRESIEEEPLVTFADLSIRSIPPQLLVSPQAPASPAPARPIPTLRPTRSRPMATASTGTDVRWNLSQFPTEALRSPVAFANALNETLLRSPGASATSTAAPVNPEANGVGESDQAAESEGESGVYDDARAGGDDNDDDLSADHVLESDSDGTVSPADDGLVVARLGLELRADELHFRLPHDYQISFVIDNVNNLVKSTRNLLHYARCRLAGSLRRDSFDTATTDPRFASVAAAVVYSLTTPQPDSVHPAAALRPRHESSHLPGSFPIAGESTRRRVQSLHTLANAPPEVSERDWYLTWPRAVRRPKRLPYIDVMVRHTTFTVDDDPFETALGRIYRLGLSEQQARLVREAAFEKTAAKLQADSDPGHDGEPRPAHSRTVTGNVDVDAARERLEQYNATNWIRVVRAGMVFPRDEVPTNGGIDGRPPRPRSNAANRSDRGIGVDRRHPSQPPSCEDSGARSATSQSISSLSLSPTPTSTSEPSPQLPTLPAGLPGPQAKVQAVGGHVHKYSSGRWLHPRIPLTRFTIRHFGVTLAPPPHIRNMRDAALFIRHTDGCTPLGYLYDILVPIRLHLRLGDTRMTLRDYPLPLFHIPDMTELLAATLATTTDSQPHGGSRDRGVASGGRRPLVSILNNKRSQLATQGRLQKERYLKTRFGPTPGSPTPPGSTSSDHGQPSPDPAQPDPLETSGCAWEVKGDLVVAEALSGEESVRVIWVPVVTEGLRAPAFQSVPPRRSLLDNTPGPAPATPNVGYIRVHRTVPPPKFFAKLNIRIHTAPRHLPAASGSRSPPPATTDTLVRPPVQLIWDQSIQPCLTTFSQRLENLTSASIDPSPTLAWWDKLRMLLHGSMRLRFVENLDTTMPDLGRSPRSRPRRVSRNPLAGPGEFWFLMRGSRDPYNTIGENVGFLTIWRGDIQIHIGASPSGGGRPRARSTRSPPLSPTGSGVPLAPHLSRPDQDGSFASRATDDNDPDTGEHSACPRLTPTEPRRTRSISTLIANHDMIVHDVVSILSREFIFAVPILNKSAEIAEIVTTAVNSQGRPASHGAAVSPDPNQAPPSSSSSSTTTAGNGGPPPRVRFAFLPSYRLTKRQQQAARPSTAHADPPLPGSAVVNGLLGYAESIHRLPIIRFEKKLLHLGDGVKFTLGLGCGVNLDVLSNLDAYGSWLFSATPWLSSRFRPQGGLLQHDLHAEATTLPSARDFGVRTTPTNPGPARAVCRHRTHPVRHYEIIMRVPKFAQTPFGQAEYDSFLGFRSDHVHMSMGLRCPFAEADSAPPVAAPLTAKNFIGLSSNTVHRIMAFTPLFASKMLLPIRRGQLFPDVSVKDMKFAKFLKSVKCRLDVRGLDLGYCQHLETSEPDLAAFREPGADAVAPHLADALLVTGQVMEMKGQVGAMDLHLLAVQQSRVLTVDAEHGTVYAPATDTAAHTGHDQTGDRLTAAGGSITTKGEGPGAPHQVIARQWVIDDCHLEVDKIDVRMVMADFHLFSQSLLTDGRIRTVGHNGLHVLPRDLERLPAADRAFVDRATWQDLGETDLDEAVVSRLRVEPLLYSPRTVYFKQAHRRRDDDPHYHAIPLYRNTDPGQRAVHSTAAYRRDSRLIQVALLTARLHRVRTEIGVQRELAAEMEDQLLNADPATELVVRQTLDRARFTLAELETKRRTIERTVNKLQRERQAHEGEEDPTAHAGDEEDSFGATFHHRFLVHSAYGIWNTAVRDILLQFLYVEETARAFRYFMSMAATKVVRELVAVSAAAYVDDRAAGASSEALVAGGDGDGQPGSPAVDGPPPGDDEPVATINWEEDEAGTGPFARTSAPRPPRPPSISQARFRQLVNPRKPRRQAMVLSRATTEDYIEYLLDGPKDAAPEPAATAAVAEEDPSNHHHLPFHRARRGLSRLRHTLRRDEDGDDAKAPRPATHGTEEDPTEDSDRDPGLLDDLREFFKVNSVYVEFLNPQVNAALTYDSEDAVVLAAERIQLKMLSLYDQEMAEKDVTNPQDDSEHLIKSRSLFGFQNFQVFAVQRKHFKHRAQFFADTHYGARDRYLWPVWVPMELLMDEETDDRSLQVLEPLVAKTSGLLIYDKANSVRIQTHSADPHLDDRANAVGLHFPGLRITADSRQYACLFAIINDLLVYSVPIKKRHSDQLNTLTLAADITDFTGALANVQFMQASVRKLKELLAGQTVPTSTFAPLNDVRGFRANQREYLAFKEKLRLTMEVITNVQKQRQSRRLREASRGVRVVSRRTQLRIDRVLLSMRLDADAPLCDCHIDGLGFLASAHTDQSVSYALDLDRVIILNRLPEPLFPELLAPFTGEVAGPVDFRRHKMISLRWSALAPVGGITVVEHFELDLFPLRVQVTHEVGKKIMQYFFPEKDKEARDAGSASGTGRTATGSSAADDRASGHTRGGGGGGSTSSRPRSTHSQHSRDSHSRRSHSGRTTGSTHSGGGGTTVAGGHGSTAPDDKSVLEMKSRASRNKTFVYLKVPGARHCVSYHGPKGKNLEDLHGFVFTLPTFEYHNETWSWLELVTQVKKDVIRVALAHTGSLVREKIRQIRGGRLQPAPYAESLADSGRPSSLSSGSGPSRRQSDVRDPGRELYTSPPKGPAAYAGSIMGKTRRVNPLAAVSKFARKLSKTHHAMAHADDDSDGEETYPDVNLTGEGLTPGTMTEIGDNDDPLVVATEARSLHNPSTDPYQVELIPGEEAYAGAVPRPPTSQRSTRSRPVSLADPPPHSSSSRASGERRRRRREEEKARLLFGSHYPAGKR</sequence>
<feature type="region of interest" description="Disordered" evidence="1">
    <location>
        <begin position="107"/>
        <end position="135"/>
    </location>
</feature>
<gene>
    <name evidence="4" type="primary">FMP27_1</name>
    <name evidence="4" type="ORF">IWQ60_000563</name>
</gene>
<feature type="compositionally biased region" description="Low complexity" evidence="1">
    <location>
        <begin position="3888"/>
        <end position="3902"/>
    </location>
</feature>
<feature type="region of interest" description="Disordered" evidence="1">
    <location>
        <begin position="3089"/>
        <end position="3167"/>
    </location>
</feature>
<dbReference type="SMART" id="SM01214">
    <property type="entry name" value="Fmp27_GFWDK"/>
    <property type="match status" value="1"/>
</dbReference>
<feature type="compositionally biased region" description="Basic residues" evidence="1">
    <location>
        <begin position="3203"/>
        <end position="3222"/>
    </location>
</feature>
<feature type="region of interest" description="Disordered" evidence="1">
    <location>
        <begin position="1686"/>
        <end position="1713"/>
    </location>
</feature>
<feature type="compositionally biased region" description="Polar residues" evidence="1">
    <location>
        <begin position="892"/>
        <end position="910"/>
    </location>
</feature>
<feature type="region of interest" description="Disordered" evidence="1">
    <location>
        <begin position="859"/>
        <end position="923"/>
    </location>
</feature>
<feature type="compositionally biased region" description="Low complexity" evidence="1">
    <location>
        <begin position="3699"/>
        <end position="3714"/>
    </location>
</feature>
<feature type="region of interest" description="Disordered" evidence="1">
    <location>
        <begin position="1741"/>
        <end position="1825"/>
    </location>
</feature>
<evidence type="ECO:0000313" key="4">
    <source>
        <dbReference type="EMBL" id="KAJ1930157.1"/>
    </source>
</evidence>
<dbReference type="InterPro" id="IPR019449">
    <property type="entry name" value="FMP27_WPPW_RBG"/>
</dbReference>
<evidence type="ECO:0000259" key="3">
    <source>
        <dbReference type="SMART" id="SM01216"/>
    </source>
</evidence>
<feature type="compositionally biased region" description="Pro residues" evidence="1">
    <location>
        <begin position="1052"/>
        <end position="1062"/>
    </location>
</feature>
<dbReference type="OrthoDB" id="1562405at2759"/>
<feature type="region of interest" description="Disordered" evidence="1">
    <location>
        <begin position="1933"/>
        <end position="1953"/>
    </location>
</feature>
<dbReference type="SMART" id="SM01216">
    <property type="entry name" value="Fmp27_WPPW"/>
    <property type="match status" value="1"/>
</dbReference>
<feature type="compositionally biased region" description="Low complexity" evidence="1">
    <location>
        <begin position="2376"/>
        <end position="2394"/>
    </location>
</feature>
<feature type="compositionally biased region" description="Polar residues" evidence="1">
    <location>
        <begin position="2260"/>
        <end position="2269"/>
    </location>
</feature>
<feature type="compositionally biased region" description="Basic and acidic residues" evidence="1">
    <location>
        <begin position="2989"/>
        <end position="3010"/>
    </location>
</feature>
<feature type="domain" description="FMP27 WPPW motif-containing RBG unit" evidence="3">
    <location>
        <begin position="2768"/>
        <end position="3374"/>
    </location>
</feature>
<reference evidence="4" key="1">
    <citation type="submission" date="2022-07" db="EMBL/GenBank/DDBJ databases">
        <title>Phylogenomic reconstructions and comparative analyses of Kickxellomycotina fungi.</title>
        <authorList>
            <person name="Reynolds N.K."/>
            <person name="Stajich J.E."/>
            <person name="Barry K."/>
            <person name="Grigoriev I.V."/>
            <person name="Crous P."/>
            <person name="Smith M.E."/>
        </authorList>
    </citation>
    <scope>NUCLEOTIDE SEQUENCE</scope>
    <source>
        <strain evidence="4">RSA 861</strain>
    </source>
</reference>
<feature type="region of interest" description="Disordered" evidence="1">
    <location>
        <begin position="1970"/>
        <end position="2016"/>
    </location>
</feature>
<feature type="compositionally biased region" description="Acidic residues" evidence="1">
    <location>
        <begin position="3111"/>
        <end position="3126"/>
    </location>
</feature>
<feature type="region of interest" description="Disordered" evidence="1">
    <location>
        <begin position="584"/>
        <end position="629"/>
    </location>
</feature>
<dbReference type="InterPro" id="IPR045167">
    <property type="entry name" value="Hobbit"/>
</dbReference>
<dbReference type="InterPro" id="IPR019441">
    <property type="entry name" value="FMP27/BLTP2/Hobbit_GFWDK_RBG"/>
</dbReference>
<feature type="region of interest" description="Disordered" evidence="1">
    <location>
        <begin position="2989"/>
        <end position="3013"/>
    </location>
</feature>
<feature type="compositionally biased region" description="Polar residues" evidence="1">
    <location>
        <begin position="1078"/>
        <end position="1100"/>
    </location>
</feature>
<dbReference type="Pfam" id="PF10344">
    <property type="entry name" value="Hobbit"/>
    <property type="match status" value="3"/>
</dbReference>
<feature type="compositionally biased region" description="Gly residues" evidence="1">
    <location>
        <begin position="3762"/>
        <end position="3775"/>
    </location>
</feature>
<feature type="region of interest" description="Disordered" evidence="1">
    <location>
        <begin position="3693"/>
        <end position="3781"/>
    </location>
</feature>
<feature type="region of interest" description="Disordered" evidence="1">
    <location>
        <begin position="1178"/>
        <end position="1222"/>
    </location>
</feature>
<feature type="region of interest" description="Disordered" evidence="1">
    <location>
        <begin position="3953"/>
        <end position="3990"/>
    </location>
</feature>
<feature type="compositionally biased region" description="Basic and acidic residues" evidence="1">
    <location>
        <begin position="1764"/>
        <end position="1775"/>
    </location>
</feature>
<name>A0A9W8AFV0_9FUNG</name>
<dbReference type="Proteomes" id="UP001150569">
    <property type="component" value="Unassembled WGS sequence"/>
</dbReference>
<comment type="caution">
    <text evidence="4">The sequence shown here is derived from an EMBL/GenBank/DDBJ whole genome shotgun (WGS) entry which is preliminary data.</text>
</comment>
<evidence type="ECO:0000313" key="5">
    <source>
        <dbReference type="Proteomes" id="UP001150569"/>
    </source>
</evidence>
<feature type="region of interest" description="Disordered" evidence="1">
    <location>
        <begin position="1077"/>
        <end position="1113"/>
    </location>
</feature>
<feature type="region of interest" description="Disordered" evidence="1">
    <location>
        <begin position="1421"/>
        <end position="1482"/>
    </location>
</feature>
<feature type="region of interest" description="Disordered" evidence="1">
    <location>
        <begin position="2246"/>
        <end position="2313"/>
    </location>
</feature>
<evidence type="ECO:0000259" key="2">
    <source>
        <dbReference type="SMART" id="SM01214"/>
    </source>
</evidence>
<feature type="compositionally biased region" description="Basic and acidic residues" evidence="1">
    <location>
        <begin position="3223"/>
        <end position="3233"/>
    </location>
</feature>
<dbReference type="PANTHER" id="PTHR15678">
    <property type="entry name" value="ANTIGEN MLAA-22-RELATED"/>
    <property type="match status" value="1"/>
</dbReference>
<evidence type="ECO:0000256" key="1">
    <source>
        <dbReference type="SAM" id="MobiDB-lite"/>
    </source>
</evidence>
<feature type="region of interest" description="Disordered" evidence="1">
    <location>
        <begin position="2365"/>
        <end position="2400"/>
    </location>
</feature>
<feature type="region of interest" description="Disordered" evidence="1">
    <location>
        <begin position="3881"/>
        <end position="3930"/>
    </location>
</feature>
<organism evidence="4 5">
    <name type="scientific">Tieghemiomyces parasiticus</name>
    <dbReference type="NCBI Taxonomy" id="78921"/>
    <lineage>
        <taxon>Eukaryota</taxon>
        <taxon>Fungi</taxon>
        <taxon>Fungi incertae sedis</taxon>
        <taxon>Zoopagomycota</taxon>
        <taxon>Kickxellomycotina</taxon>
        <taxon>Dimargaritomycetes</taxon>
        <taxon>Dimargaritales</taxon>
        <taxon>Dimargaritaceae</taxon>
        <taxon>Tieghemiomyces</taxon>
    </lineage>
</organism>
<dbReference type="EMBL" id="JANBPT010000014">
    <property type="protein sequence ID" value="KAJ1930157.1"/>
    <property type="molecule type" value="Genomic_DNA"/>
</dbReference>
<feature type="region of interest" description="Disordered" evidence="1">
    <location>
        <begin position="1277"/>
        <end position="1299"/>
    </location>
</feature>
<feature type="region of interest" description="Disordered" evidence="1">
    <location>
        <begin position="1358"/>
        <end position="1387"/>
    </location>
</feature>
<accession>A0A9W8AFV0</accession>
<feature type="compositionally biased region" description="Basic residues" evidence="1">
    <location>
        <begin position="1178"/>
        <end position="1188"/>
    </location>
</feature>
<feature type="domain" description="FMP27/BLTP2/Hobbit GFWDK motif-containing RBG unit" evidence="2">
    <location>
        <begin position="2006"/>
        <end position="2226"/>
    </location>
</feature>
<feature type="compositionally biased region" description="Low complexity" evidence="1">
    <location>
        <begin position="1789"/>
        <end position="1818"/>
    </location>
</feature>
<feature type="compositionally biased region" description="Low complexity" evidence="1">
    <location>
        <begin position="4031"/>
        <end position="4042"/>
    </location>
</feature>
<feature type="compositionally biased region" description="Basic and acidic residues" evidence="1">
    <location>
        <begin position="1693"/>
        <end position="1702"/>
    </location>
</feature>
<feature type="compositionally biased region" description="Basic and acidic residues" evidence="1">
    <location>
        <begin position="3903"/>
        <end position="3912"/>
    </location>
</feature>
<keyword evidence="5" id="KW-1185">Reference proteome</keyword>
<feature type="region of interest" description="Disordered" evidence="1">
    <location>
        <begin position="3181"/>
        <end position="3255"/>
    </location>
</feature>
<proteinExistence type="predicted"/>